<feature type="region of interest" description="Disordered" evidence="1">
    <location>
        <begin position="49"/>
        <end position="68"/>
    </location>
</feature>
<protein>
    <submittedName>
        <fullName evidence="2">Uncharacterized protein</fullName>
    </submittedName>
</protein>
<dbReference type="Proteomes" id="UP001372338">
    <property type="component" value="Unassembled WGS sequence"/>
</dbReference>
<evidence type="ECO:0000313" key="2">
    <source>
        <dbReference type="EMBL" id="KAK7274559.1"/>
    </source>
</evidence>
<dbReference type="EMBL" id="JAYWIO010000003">
    <property type="protein sequence ID" value="KAK7274559.1"/>
    <property type="molecule type" value="Genomic_DNA"/>
</dbReference>
<keyword evidence="3" id="KW-1185">Reference proteome</keyword>
<dbReference type="PROSITE" id="PS51257">
    <property type="entry name" value="PROKAR_LIPOPROTEIN"/>
    <property type="match status" value="1"/>
</dbReference>
<evidence type="ECO:0000256" key="1">
    <source>
        <dbReference type="SAM" id="MobiDB-lite"/>
    </source>
</evidence>
<accession>A0AAN9FDZ1</accession>
<proteinExistence type="predicted"/>
<comment type="caution">
    <text evidence="2">The sequence shown here is derived from an EMBL/GenBank/DDBJ whole genome shotgun (WGS) entry which is preliminary data.</text>
</comment>
<evidence type="ECO:0000313" key="3">
    <source>
        <dbReference type="Proteomes" id="UP001372338"/>
    </source>
</evidence>
<reference evidence="2 3" key="1">
    <citation type="submission" date="2024-01" db="EMBL/GenBank/DDBJ databases">
        <title>The genomes of 5 underutilized Papilionoideae crops provide insights into root nodulation and disease resistanc.</title>
        <authorList>
            <person name="Yuan L."/>
        </authorList>
    </citation>
    <scope>NUCLEOTIDE SEQUENCE [LARGE SCALE GENOMIC DNA]</scope>
    <source>
        <strain evidence="2">ZHUSHIDOU_FW_LH</strain>
        <tissue evidence="2">Leaf</tissue>
    </source>
</reference>
<gene>
    <name evidence="2" type="ORF">RIF29_15655</name>
</gene>
<sequence length="68" mass="7015">MAHPLRHSTTPSGSAPSASASCVILAAEQVSGEVERALAKLGPATIGGRVKGCSKKENMNLPIQSMKR</sequence>
<organism evidence="2 3">
    <name type="scientific">Crotalaria pallida</name>
    <name type="common">Smooth rattlebox</name>
    <name type="synonym">Crotalaria striata</name>
    <dbReference type="NCBI Taxonomy" id="3830"/>
    <lineage>
        <taxon>Eukaryota</taxon>
        <taxon>Viridiplantae</taxon>
        <taxon>Streptophyta</taxon>
        <taxon>Embryophyta</taxon>
        <taxon>Tracheophyta</taxon>
        <taxon>Spermatophyta</taxon>
        <taxon>Magnoliopsida</taxon>
        <taxon>eudicotyledons</taxon>
        <taxon>Gunneridae</taxon>
        <taxon>Pentapetalae</taxon>
        <taxon>rosids</taxon>
        <taxon>fabids</taxon>
        <taxon>Fabales</taxon>
        <taxon>Fabaceae</taxon>
        <taxon>Papilionoideae</taxon>
        <taxon>50 kb inversion clade</taxon>
        <taxon>genistoids sensu lato</taxon>
        <taxon>core genistoids</taxon>
        <taxon>Crotalarieae</taxon>
        <taxon>Crotalaria</taxon>
    </lineage>
</organism>
<dbReference type="AlphaFoldDB" id="A0AAN9FDZ1"/>
<name>A0AAN9FDZ1_CROPI</name>